<keyword evidence="1" id="KW-0472">Membrane</keyword>
<protein>
    <submittedName>
        <fullName evidence="2">Uncharacterized protein</fullName>
    </submittedName>
</protein>
<organism evidence="2 3">
    <name type="scientific">Spongiivirga citrea</name>
    <dbReference type="NCBI Taxonomy" id="1481457"/>
    <lineage>
        <taxon>Bacteria</taxon>
        <taxon>Pseudomonadati</taxon>
        <taxon>Bacteroidota</taxon>
        <taxon>Flavobacteriia</taxon>
        <taxon>Flavobacteriales</taxon>
        <taxon>Flavobacteriaceae</taxon>
        <taxon>Spongiivirga</taxon>
    </lineage>
</organism>
<sequence length="240" mass="27630">MKLTKRHIDHLYHFTSKHYVEHFDVQTELVDHLANGIELQWQGNPNLSFENALQVEFKKFGVCGFADVVAEKTKAMNKRYYKLIWIFFKSYFSWPKVIVLILFTALVFSGLNIISAPYRIDAIVICYMILVLTGFVFLIKSMRRRKTMIANNKVVKKPIFLLEDIISKTGNVGFIGISLVQLPNLIFGHGSTLTSSSIILVISIITVLFIVLLYIVHIVLPGRAHEFLSNEYEEYRLLNV</sequence>
<dbReference type="RefSeq" id="WP_164033616.1">
    <property type="nucleotide sequence ID" value="NZ_JAABOQ010000008.1"/>
</dbReference>
<feature type="transmembrane region" description="Helical" evidence="1">
    <location>
        <begin position="198"/>
        <end position="220"/>
    </location>
</feature>
<evidence type="ECO:0000313" key="3">
    <source>
        <dbReference type="Proteomes" id="UP000474296"/>
    </source>
</evidence>
<keyword evidence="1" id="KW-0812">Transmembrane</keyword>
<keyword evidence="1" id="KW-1133">Transmembrane helix</keyword>
<dbReference type="Proteomes" id="UP000474296">
    <property type="component" value="Unassembled WGS sequence"/>
</dbReference>
<proteinExistence type="predicted"/>
<gene>
    <name evidence="2" type="ORF">GWK10_17080</name>
</gene>
<comment type="caution">
    <text evidence="2">The sequence shown here is derived from an EMBL/GenBank/DDBJ whole genome shotgun (WGS) entry which is preliminary data.</text>
</comment>
<dbReference type="AlphaFoldDB" id="A0A6M0CM12"/>
<feature type="transmembrane region" description="Helical" evidence="1">
    <location>
        <begin position="122"/>
        <end position="139"/>
    </location>
</feature>
<evidence type="ECO:0000313" key="2">
    <source>
        <dbReference type="EMBL" id="NER18931.1"/>
    </source>
</evidence>
<accession>A0A6M0CM12</accession>
<reference evidence="2 3" key="1">
    <citation type="submission" date="2020-01" db="EMBL/GenBank/DDBJ databases">
        <title>Spongiivirga citrea KCTC 32990T.</title>
        <authorList>
            <person name="Wang G."/>
        </authorList>
    </citation>
    <scope>NUCLEOTIDE SEQUENCE [LARGE SCALE GENOMIC DNA]</scope>
    <source>
        <strain evidence="2 3">KCTC 32990</strain>
    </source>
</reference>
<feature type="transmembrane region" description="Helical" evidence="1">
    <location>
        <begin position="160"/>
        <end position="186"/>
    </location>
</feature>
<keyword evidence="3" id="KW-1185">Reference proteome</keyword>
<name>A0A6M0CM12_9FLAO</name>
<evidence type="ECO:0000256" key="1">
    <source>
        <dbReference type="SAM" id="Phobius"/>
    </source>
</evidence>
<dbReference type="EMBL" id="JAABOQ010000008">
    <property type="protein sequence ID" value="NER18931.1"/>
    <property type="molecule type" value="Genomic_DNA"/>
</dbReference>